<protein>
    <submittedName>
        <fullName evidence="1">IQ motif-containing K</fullName>
    </submittedName>
</protein>
<dbReference type="AlphaFoldDB" id="V9L052"/>
<dbReference type="EMBL" id="JW872451">
    <property type="protein sequence ID" value="AFP04969.1"/>
    <property type="molecule type" value="mRNA"/>
</dbReference>
<dbReference type="Gene3D" id="1.20.5.190">
    <property type="match status" value="1"/>
</dbReference>
<dbReference type="PROSITE" id="PS50096">
    <property type="entry name" value="IQ"/>
    <property type="match status" value="1"/>
</dbReference>
<proteinExistence type="evidence at transcript level"/>
<dbReference type="PANTHER" id="PTHR34927">
    <property type="entry name" value="IQ DOMAIN-CONTAINING PROTEIN K"/>
    <property type="match status" value="1"/>
</dbReference>
<dbReference type="InterPro" id="IPR043408">
    <property type="entry name" value="IQCK"/>
</dbReference>
<evidence type="ECO:0000313" key="1">
    <source>
        <dbReference type="EMBL" id="AFP04969.1"/>
    </source>
</evidence>
<reference evidence="1" key="1">
    <citation type="journal article" date="2014" name="Nature">
        <title>Elephant shark genome provides unique insights into gnathostome evolution.</title>
        <authorList>
            <consortium name="International Elephant Shark Genome Sequencing Consortium"/>
            <person name="Venkatesh B."/>
            <person name="Lee A.P."/>
            <person name="Ravi V."/>
            <person name="Maurya A.K."/>
            <person name="Lian M.M."/>
            <person name="Swann J.B."/>
            <person name="Ohta Y."/>
            <person name="Flajnik M.F."/>
            <person name="Sutoh Y."/>
            <person name="Kasahara M."/>
            <person name="Hoon S."/>
            <person name="Gangu V."/>
            <person name="Roy S.W."/>
            <person name="Irimia M."/>
            <person name="Korzh V."/>
            <person name="Kondrychyn I."/>
            <person name="Lim Z.W."/>
            <person name="Tay B.H."/>
            <person name="Tohari S."/>
            <person name="Kong K.W."/>
            <person name="Ho S."/>
            <person name="Lorente-Galdos B."/>
            <person name="Quilez J."/>
            <person name="Marques-Bonet T."/>
            <person name="Raney B.J."/>
            <person name="Ingham P.W."/>
            <person name="Tay A."/>
            <person name="Hillier L.W."/>
            <person name="Minx P."/>
            <person name="Boehm T."/>
            <person name="Wilson R.K."/>
            <person name="Brenner S."/>
            <person name="Warren W.C."/>
        </authorList>
    </citation>
    <scope>NUCLEOTIDE SEQUENCE</scope>
    <source>
        <tissue evidence="1">Testis</tissue>
    </source>
</reference>
<sequence length="300" mass="34496">MAKVLGKKPVKNLWDEICAEFESASAPFVVGSGGDQESVATELSQYDASKHSPVFYGHMVAKIPVDTSVIDDFKPEHSHPAFLGHAVVHKFIRPLSPPTSSTIPLPDPKTCSPIEYLEHYIFPVLLPGMFELLKAAKAEKCFERKWTKFNACDFLTEWLFNRNPKRSDEEFTQFFEIPFVKSWLVIYPRAPIALSLLLSDEEAAIIIQSFWRGYQVRCMPEVHELREWQKELREEKEGYSKKISEFWTKQACKVGVDMETDTPEEFTGVFLGNLEERMESEKEMKADDKLSLKLDFCLQI</sequence>
<accession>V9L052</accession>
<organism evidence="1">
    <name type="scientific">Callorhinchus milii</name>
    <name type="common">Ghost shark</name>
    <dbReference type="NCBI Taxonomy" id="7868"/>
    <lineage>
        <taxon>Eukaryota</taxon>
        <taxon>Metazoa</taxon>
        <taxon>Chordata</taxon>
        <taxon>Craniata</taxon>
        <taxon>Vertebrata</taxon>
        <taxon>Chondrichthyes</taxon>
        <taxon>Holocephali</taxon>
        <taxon>Chimaeriformes</taxon>
        <taxon>Callorhinchidae</taxon>
        <taxon>Callorhinchus</taxon>
    </lineage>
</organism>
<dbReference type="Pfam" id="PF00612">
    <property type="entry name" value="IQ"/>
    <property type="match status" value="1"/>
</dbReference>
<dbReference type="InterPro" id="IPR000048">
    <property type="entry name" value="IQ_motif_EF-hand-BS"/>
</dbReference>
<dbReference type="CDD" id="cd22969">
    <property type="entry name" value="DD_IQCK"/>
    <property type="match status" value="1"/>
</dbReference>
<dbReference type="PANTHER" id="PTHR34927:SF1">
    <property type="entry name" value="IQ DOMAIN-CONTAINING PROTEIN K"/>
    <property type="match status" value="1"/>
</dbReference>
<dbReference type="CDD" id="cd23767">
    <property type="entry name" value="IQCD"/>
    <property type="match status" value="1"/>
</dbReference>
<name>V9L052_CALMI</name>